<protein>
    <submittedName>
        <fullName evidence="1">Elongation factor G 1 domain protein</fullName>
    </submittedName>
</protein>
<proteinExistence type="predicted"/>
<dbReference type="AlphaFoldDB" id="S7J4U2"/>
<sequence length="37" mass="4330">MNFTYLVRPSSIVKNSFRSSRFTCIDMRHNTDVSDCT</sequence>
<evidence type="ECO:0000313" key="1">
    <source>
        <dbReference type="EMBL" id="EPP35434.1"/>
    </source>
</evidence>
<organism evidence="1 2">
    <name type="scientific">Chlamydia ibidis</name>
    <dbReference type="NCBI Taxonomy" id="1405396"/>
    <lineage>
        <taxon>Bacteria</taxon>
        <taxon>Pseudomonadati</taxon>
        <taxon>Chlamydiota</taxon>
        <taxon>Chlamydiia</taxon>
        <taxon>Chlamydiales</taxon>
        <taxon>Chlamydiaceae</taxon>
        <taxon>Chlamydia/Chlamydophila group</taxon>
        <taxon>Chlamydia</taxon>
    </lineage>
</organism>
<dbReference type="EMBL" id="ATNB01000058">
    <property type="protein sequence ID" value="EPP35434.1"/>
    <property type="molecule type" value="Genomic_DNA"/>
</dbReference>
<accession>S7J4U2</accession>
<dbReference type="HOGENOM" id="CLU_3341999_0_0_0"/>
<keyword evidence="1" id="KW-0251">Elongation factor</keyword>
<comment type="caution">
    <text evidence="1">The sequence shown here is derived from an EMBL/GenBank/DDBJ whole genome shotgun (WGS) entry which is preliminary data.</text>
</comment>
<reference evidence="1 2" key="1">
    <citation type="submission" date="2013-04" db="EMBL/GenBank/DDBJ databases">
        <title>Genome sequence of Chlamydia psittaci 10-1398/11.</title>
        <authorList>
            <person name="Huot-Creasy H."/>
            <person name="McCracken C.L."/>
            <person name="Humphries M."/>
            <person name="Sachse K."/>
            <person name="Laroucau K."/>
            <person name="Bavoil P."/>
            <person name="Myers G.S."/>
        </authorList>
    </citation>
    <scope>NUCLEOTIDE SEQUENCE [LARGE SCALE GENOMIC DNA]</scope>
    <source>
        <strain evidence="1 2">10_1398_11</strain>
    </source>
</reference>
<name>S7J4U2_9CHLA</name>
<dbReference type="Proteomes" id="UP000016200">
    <property type="component" value="Unassembled WGS sequence"/>
</dbReference>
<keyword evidence="1" id="KW-0648">Protein biosynthesis</keyword>
<gene>
    <name evidence="1" type="primary">fusA1</name>
    <name evidence="1" type="ORF">CP10139811_0952</name>
</gene>
<dbReference type="GO" id="GO:0003746">
    <property type="term" value="F:translation elongation factor activity"/>
    <property type="evidence" value="ECO:0007669"/>
    <property type="project" value="UniProtKB-KW"/>
</dbReference>
<evidence type="ECO:0000313" key="2">
    <source>
        <dbReference type="Proteomes" id="UP000016200"/>
    </source>
</evidence>